<evidence type="ECO:0000313" key="1">
    <source>
        <dbReference type="EMBL" id="UXP33661.1"/>
    </source>
</evidence>
<name>A0ABY6CT28_9BACT</name>
<dbReference type="InterPro" id="IPR026444">
    <property type="entry name" value="Secre_tail"/>
</dbReference>
<dbReference type="Gene3D" id="2.40.10.10">
    <property type="entry name" value="Trypsin-like serine proteases"/>
    <property type="match status" value="1"/>
</dbReference>
<sequence>MAVGSVCSADIRAIHNWGVDGHTGPLTNHDWYIQGVGGNIDWKKISYTTGSTTFSLESKTSYVIGGQPTVLSYDQPYRMRLGYDDGTLIPGESGIGPFTLYPSPPEIEPIKPVNPTCKGQRGSVIIKHKNKPEEVFVYNITKYTPYENQDCQNGSTSPILFAGSTIEYCPDGAAYNAQNVDMDQNFELNADVIISEGNADVTKVLKAGYYILKIESYQNVAGIKMGTCRIDSSYFEIKDPTYPILTDDNIELEQTSPSCIGNNDGSVKINSINVAAPPEKSFTWKKQGETDDQYRNSNVPIGGYTGGETYYVDVYNGCEIFQKEFTILASSEVYLPYFSKLHPECDEGGSITVEGNTFSNTQGYTVSYALNGGSYGPMRTIPSLVPSDEYILSMKINDLCESSVNGIVINDVPIAKVEEVRPIPPTCYNGDGSIEFTVSKPNVNDKVSTISYSYTISNCGLPDCTGTYAGNHTVVNIPRGLHTVIVTDECTSTEIYNDDVTVSNITALDISDNISDVEINCFDGTYDEGLTYTVSGGTTPYTFVLTRVELDEQVTNEDFSTSINTTTTTLSNLPRGEYELVVTDNCGYIDETSFKVLVKNADEVNGAITYEATIPHLGLDPLYDLVCTGDSTDVTIDVSGGNPDTTDPLDQYYDVVLHKVGEAGFSISSMLVSDNYAPCGNTCFTFKNLEAGIYYPVITDENGCEKSFSTETFEITEPAAVLTIADIDPADFGTNEIKLYTGDNQLYAQCHDKPFIFNPIVSTITGGITDYTFYMNEIEFEDSESFSWPEGTTDTTNVFKVADANGCVRSKDFTIQNPTEFKFEKFYDNETTLDHGASVECSTDLGHVYTEVSGGLTDYIYHIDDGITSNIETASLTNTFSGLSINPETGTDYTVTVTDGIGCLIASTINLTLPDPVVITMIDFDTLPGGVQIACTGGVASVAFKVSGGDFTGLYTLNWENILDGTTGIFSTTTTYHDSLSIDLLAGSYEVYFTDEYSCQSSPLETFILTEPVGSIDITSYLVTPPNCIVDQDGDEDLGKINATATGGTGPAGFAYTFYLMDQSKQKLDSLTSSDGNAAFDAPANYYETVDYYIRVIDVNGCLDDQLVQMIPDPTPLTVTRTDFTAPSCYDGRNGSMQFEVDEGNALTGGGFDYVLSGGHLGAGSETIHVEEATFTIDGLHDTNVDGVYHIYVIDRYGCDESQDEDEIGNYIRGLLLQAPDQLTLANVGIIRPSFRYEDDGLIAVQASGGTGSDPSGYYEFSLEESSGFASSVLLDPTYWVFNTAESESYTVYLRDNQYIEEEQDVCQTSVELIVPEGRVISLSDSEVTDISCYGEEDGSIQPVFTVDGLSENAHYDNLQMTWGKMDGSNNGEVIIDIDADAIVPVSNLNSGNYRLDASYLYQESHYFSDFDYTHEQSAQDAIHTNKEITQPPALYIQALEMIDASCGSDGDGKIVFEIMGGFPAEAKYYSIDGGANINILGSQTVVLRGLNQGTHHIDFGVMNSDCSGSYDFQIQEQGLSLEIEEVKKPCIGENNGWFRISANQEDLEYTINGEAWVANGGLFTNLSPGTYSVQARKTGIHGCQSDMLEVTLNENEMVTEKDYEDCSSTLLEVAYSVSPATCANARDGKVFINANNGVQPYFFSFEGKEVNPDTLSFAGGSYNLLVRDATDTQETVLFDIPVLDPIEVQVIQSKETCEGSCDATVDLLIKGGSGTYLVIWDGDDEVHGESRTGLCSQEYHYQVFDDANISSCIYSGSVIIEAYPSLNLSLKQQVEPTCADGSDGILEVAVSGGLGAYSYDWSSGSKLAKITGTPGEYQIEVKDDLLGCTKTESYTLPNRAVIVPKEVMVTAPRCFGSATGSIELVIESGVSPLIRWDHDARVIGSQVSNLSAGIYGYQIQSAQGCVSTGQVTIEEREPLTVNTSKQDVWCAGGCTGQIDIGISGGIAPYTVAWSHGSTSIKPKNLCAGSYRYTVTDAYGCQVSASIEISQPDPIQISSMVTDVSCYGGLDGEVDLTVVGGTGDYAYAWSNGSTGSDISGLSAKSYVVQVTDEAGCSATANYHILQPNPLAVISAVRDNPSCTGYADGSLDISLYGGVAPYTVEWNNGMTGTHIKDLKAGLYAVSITDAKGCTLQREWRLTDPSGLQFANVNFTDPICYDGSNGTISFIVIGGGGTYTYDWGNIEGSNEVNNLQSGNYTVTAYDQEGCSISEEFTLDNPDKPVVLGIEDYYILCLGGQLYLEPIGEWGSYTWSSTEGYQSKERIAVVEDEAEYLLVVTDDNNCPGETETYVEVSENPIDPDFIRISEAVVFDPIIFVDLSLPTPEAVNWLIPEDESIVINDMGPGSMELVFTEPGEFEIGIEVGLGECFAEIFKVVSVEATNAGEVSESARIIDPLEVQISPNPTSDEIKIVFNAPNENPIEVQLISGDQKPLRTEMLEGKKDYFVKWNLNNVPTGVYFLLFTQGGQVHSKRILVLK</sequence>
<dbReference type="Pfam" id="PF13573">
    <property type="entry name" value="SprB"/>
    <property type="match status" value="5"/>
</dbReference>
<gene>
    <name evidence="1" type="ORF">N6H18_06805</name>
</gene>
<dbReference type="NCBIfam" id="TIGR04183">
    <property type="entry name" value="Por_Secre_tail"/>
    <property type="match status" value="1"/>
</dbReference>
<dbReference type="InterPro" id="IPR025667">
    <property type="entry name" value="SprB_repeat"/>
</dbReference>
<reference evidence="1" key="1">
    <citation type="submission" date="2022-09" db="EMBL/GenBank/DDBJ databases">
        <title>Comparative genomics and taxonomic characterization of three novel marine species of genus Reichenbachiella exhibiting antioxidant and polysaccharide degradation activities.</title>
        <authorList>
            <person name="Muhammad N."/>
            <person name="Lee Y.-J."/>
            <person name="Ko J."/>
            <person name="Kim S.-G."/>
        </authorList>
    </citation>
    <scope>NUCLEOTIDE SEQUENCE</scope>
    <source>
        <strain evidence="1">BKB1-1</strain>
    </source>
</reference>
<dbReference type="RefSeq" id="WP_262311090.1">
    <property type="nucleotide sequence ID" value="NZ_CP106679.1"/>
</dbReference>
<dbReference type="Proteomes" id="UP001065174">
    <property type="component" value="Chromosome"/>
</dbReference>
<evidence type="ECO:0000313" key="2">
    <source>
        <dbReference type="Proteomes" id="UP001065174"/>
    </source>
</evidence>
<accession>A0ABY6CT28</accession>
<dbReference type="Gene3D" id="2.60.40.740">
    <property type="match status" value="1"/>
</dbReference>
<proteinExistence type="predicted"/>
<protein>
    <submittedName>
        <fullName evidence="1">T9SS type A sorting domain-containing protein</fullName>
    </submittedName>
</protein>
<keyword evidence="2" id="KW-1185">Reference proteome</keyword>
<organism evidence="1 2">
    <name type="scientific">Reichenbachiella agarivorans</name>
    <dbReference type="NCBI Taxonomy" id="2979464"/>
    <lineage>
        <taxon>Bacteria</taxon>
        <taxon>Pseudomonadati</taxon>
        <taxon>Bacteroidota</taxon>
        <taxon>Cytophagia</taxon>
        <taxon>Cytophagales</taxon>
        <taxon>Reichenbachiellaceae</taxon>
        <taxon>Reichenbachiella</taxon>
    </lineage>
</organism>
<dbReference type="InterPro" id="IPR043504">
    <property type="entry name" value="Peptidase_S1_PA_chymotrypsin"/>
</dbReference>
<dbReference type="EMBL" id="CP106679">
    <property type="protein sequence ID" value="UXP33661.1"/>
    <property type="molecule type" value="Genomic_DNA"/>
</dbReference>